<dbReference type="AlphaFoldDB" id="A0A3N4GN99"/>
<dbReference type="GO" id="GO:0006631">
    <property type="term" value="P:fatty acid metabolic process"/>
    <property type="evidence" value="ECO:0007669"/>
    <property type="project" value="UniProtKB-KW"/>
</dbReference>
<evidence type="ECO:0000256" key="16">
    <source>
        <dbReference type="ARBA" id="ARBA00038848"/>
    </source>
</evidence>
<keyword evidence="4" id="KW-1003">Cell membrane</keyword>
<evidence type="ECO:0000256" key="13">
    <source>
        <dbReference type="ARBA" id="ARBA00035852"/>
    </source>
</evidence>
<evidence type="ECO:0000256" key="4">
    <source>
        <dbReference type="ARBA" id="ARBA00022475"/>
    </source>
</evidence>
<dbReference type="EC" id="3.1.2.2" evidence="16"/>
<keyword evidence="5" id="KW-0963">Cytoplasm</keyword>
<dbReference type="InterPro" id="IPR006683">
    <property type="entry name" value="Thioestr_dom"/>
</dbReference>
<dbReference type="Pfam" id="PF03061">
    <property type="entry name" value="4HBT"/>
    <property type="match status" value="1"/>
</dbReference>
<dbReference type="OrthoDB" id="5505920at2"/>
<dbReference type="PANTHER" id="PTHR12418">
    <property type="entry name" value="ACYL-COENZYME A THIOESTERASE THEM4"/>
    <property type="match status" value="1"/>
</dbReference>
<evidence type="ECO:0000256" key="21">
    <source>
        <dbReference type="ARBA" id="ARBA00047969"/>
    </source>
</evidence>
<comment type="subcellular location">
    <subcellularLocation>
        <location evidence="3">Cell projection</location>
        <location evidence="3">Ruffle membrane</location>
    </subcellularLocation>
    <subcellularLocation>
        <location evidence="2">Cytoplasm</location>
    </subcellularLocation>
    <subcellularLocation>
        <location evidence="1">Membrane</location>
        <topology evidence="1">Peripheral membrane protein</topology>
    </subcellularLocation>
</comment>
<comment type="catalytic activity">
    <reaction evidence="19">
        <text>octanoyl-CoA + H2O = octanoate + CoA + H(+)</text>
        <dbReference type="Rhea" id="RHEA:30143"/>
        <dbReference type="ChEBI" id="CHEBI:15377"/>
        <dbReference type="ChEBI" id="CHEBI:15378"/>
        <dbReference type="ChEBI" id="CHEBI:25646"/>
        <dbReference type="ChEBI" id="CHEBI:57287"/>
        <dbReference type="ChEBI" id="CHEBI:57386"/>
    </reaction>
    <physiologicalReaction direction="left-to-right" evidence="19">
        <dbReference type="Rhea" id="RHEA:30144"/>
    </physiologicalReaction>
</comment>
<keyword evidence="12" id="KW-0966">Cell projection</keyword>
<organism evidence="25 26">
    <name type="scientific">Gordonia oryzae</name>
    <dbReference type="NCBI Taxonomy" id="2487349"/>
    <lineage>
        <taxon>Bacteria</taxon>
        <taxon>Bacillati</taxon>
        <taxon>Actinomycetota</taxon>
        <taxon>Actinomycetes</taxon>
        <taxon>Mycobacteriales</taxon>
        <taxon>Gordoniaceae</taxon>
        <taxon>Gordonia</taxon>
    </lineage>
</organism>
<evidence type="ECO:0000256" key="9">
    <source>
        <dbReference type="ARBA" id="ARBA00022946"/>
    </source>
</evidence>
<evidence type="ECO:0000256" key="12">
    <source>
        <dbReference type="ARBA" id="ARBA00023273"/>
    </source>
</evidence>
<evidence type="ECO:0000256" key="14">
    <source>
        <dbReference type="ARBA" id="ARBA00037002"/>
    </source>
</evidence>
<keyword evidence="11" id="KW-0472">Membrane</keyword>
<evidence type="ECO:0000256" key="6">
    <source>
        <dbReference type="ARBA" id="ARBA00022703"/>
    </source>
</evidence>
<comment type="catalytic activity">
    <reaction evidence="21">
        <text>decanoyl-CoA + H2O = decanoate + CoA + H(+)</text>
        <dbReference type="Rhea" id="RHEA:40059"/>
        <dbReference type="ChEBI" id="CHEBI:15377"/>
        <dbReference type="ChEBI" id="CHEBI:15378"/>
        <dbReference type="ChEBI" id="CHEBI:27689"/>
        <dbReference type="ChEBI" id="CHEBI:57287"/>
        <dbReference type="ChEBI" id="CHEBI:61430"/>
    </reaction>
    <physiologicalReaction direction="left-to-right" evidence="21">
        <dbReference type="Rhea" id="RHEA:40060"/>
    </physiologicalReaction>
</comment>
<dbReference type="EMBL" id="RKMH01000008">
    <property type="protein sequence ID" value="RPA60080.1"/>
    <property type="molecule type" value="Genomic_DNA"/>
</dbReference>
<evidence type="ECO:0000256" key="10">
    <source>
        <dbReference type="ARBA" id="ARBA00023098"/>
    </source>
</evidence>
<evidence type="ECO:0000256" key="8">
    <source>
        <dbReference type="ARBA" id="ARBA00022832"/>
    </source>
</evidence>
<comment type="catalytic activity">
    <reaction evidence="20">
        <text>hexadecanoyl-CoA + H2O = hexadecanoate + CoA + H(+)</text>
        <dbReference type="Rhea" id="RHEA:16645"/>
        <dbReference type="ChEBI" id="CHEBI:7896"/>
        <dbReference type="ChEBI" id="CHEBI:15377"/>
        <dbReference type="ChEBI" id="CHEBI:15378"/>
        <dbReference type="ChEBI" id="CHEBI:57287"/>
        <dbReference type="ChEBI" id="CHEBI:57379"/>
        <dbReference type="EC" id="3.1.2.2"/>
    </reaction>
    <physiologicalReaction direction="left-to-right" evidence="20">
        <dbReference type="Rhea" id="RHEA:16646"/>
    </physiologicalReaction>
</comment>
<accession>A0A3N4GN99</accession>
<dbReference type="CDD" id="cd03443">
    <property type="entry name" value="PaaI_thioesterase"/>
    <property type="match status" value="1"/>
</dbReference>
<comment type="catalytic activity">
    <reaction evidence="13">
        <text>(5Z,8Z,11Z,14Z)-eicosatetraenoyl-CoA + H2O = (5Z,8Z,11Z,14Z)-eicosatetraenoate + CoA + H(+)</text>
        <dbReference type="Rhea" id="RHEA:40151"/>
        <dbReference type="ChEBI" id="CHEBI:15377"/>
        <dbReference type="ChEBI" id="CHEBI:15378"/>
        <dbReference type="ChEBI" id="CHEBI:32395"/>
        <dbReference type="ChEBI" id="CHEBI:57287"/>
        <dbReference type="ChEBI" id="CHEBI:57368"/>
    </reaction>
    <physiologicalReaction direction="left-to-right" evidence="13">
        <dbReference type="Rhea" id="RHEA:40152"/>
    </physiologicalReaction>
</comment>
<evidence type="ECO:0000256" key="2">
    <source>
        <dbReference type="ARBA" id="ARBA00004496"/>
    </source>
</evidence>
<dbReference type="Gene3D" id="3.10.129.10">
    <property type="entry name" value="Hotdog Thioesterase"/>
    <property type="match status" value="1"/>
</dbReference>
<dbReference type="GO" id="GO:0005737">
    <property type="term" value="C:cytoplasm"/>
    <property type="evidence" value="ECO:0007669"/>
    <property type="project" value="UniProtKB-SubCell"/>
</dbReference>
<evidence type="ECO:0000256" key="1">
    <source>
        <dbReference type="ARBA" id="ARBA00004170"/>
    </source>
</evidence>
<dbReference type="GO" id="GO:0016787">
    <property type="term" value="F:hydrolase activity"/>
    <property type="evidence" value="ECO:0007669"/>
    <property type="project" value="UniProtKB-KW"/>
</dbReference>
<evidence type="ECO:0000259" key="24">
    <source>
        <dbReference type="Pfam" id="PF03061"/>
    </source>
</evidence>
<name>A0A3N4GN99_9ACTN</name>
<dbReference type="PANTHER" id="PTHR12418:SF19">
    <property type="entry name" value="ACYL-COENZYME A THIOESTERASE THEM4"/>
    <property type="match status" value="1"/>
</dbReference>
<evidence type="ECO:0000313" key="26">
    <source>
        <dbReference type="Proteomes" id="UP000267536"/>
    </source>
</evidence>
<keyword evidence="10" id="KW-0443">Lipid metabolism</keyword>
<feature type="domain" description="Thioesterase" evidence="24">
    <location>
        <begin position="80"/>
        <end position="151"/>
    </location>
</feature>
<dbReference type="GO" id="GO:0016020">
    <property type="term" value="C:membrane"/>
    <property type="evidence" value="ECO:0007669"/>
    <property type="project" value="UniProtKB-SubCell"/>
</dbReference>
<dbReference type="RefSeq" id="WP_123930319.1">
    <property type="nucleotide sequence ID" value="NZ_JBPSDP010000007.1"/>
</dbReference>
<evidence type="ECO:0000256" key="20">
    <source>
        <dbReference type="ARBA" id="ARBA00047734"/>
    </source>
</evidence>
<evidence type="ECO:0000256" key="15">
    <source>
        <dbReference type="ARBA" id="ARBA00038456"/>
    </source>
</evidence>
<keyword evidence="7" id="KW-0378">Hydrolase</keyword>
<evidence type="ECO:0000256" key="11">
    <source>
        <dbReference type="ARBA" id="ARBA00023136"/>
    </source>
</evidence>
<comment type="catalytic activity">
    <reaction evidence="22">
        <text>dodecanoyl-CoA + H2O = dodecanoate + CoA + H(+)</text>
        <dbReference type="Rhea" id="RHEA:30135"/>
        <dbReference type="ChEBI" id="CHEBI:15377"/>
        <dbReference type="ChEBI" id="CHEBI:15378"/>
        <dbReference type="ChEBI" id="CHEBI:18262"/>
        <dbReference type="ChEBI" id="CHEBI:57287"/>
        <dbReference type="ChEBI" id="CHEBI:57375"/>
    </reaction>
    <physiologicalReaction direction="left-to-right" evidence="22">
        <dbReference type="Rhea" id="RHEA:30136"/>
    </physiologicalReaction>
</comment>
<dbReference type="InterPro" id="IPR029069">
    <property type="entry name" value="HotDog_dom_sf"/>
</dbReference>
<keyword evidence="8" id="KW-0276">Fatty acid metabolism</keyword>
<comment type="similarity">
    <text evidence="15">Belongs to the THEM4/THEM5 thioesterase family.</text>
</comment>
<sequence length="190" mass="20455">MSTPSRPDRPGGFAVPADIEAMTRHPKAAGPGEPIRMHNPMCLGCGEDAPRGLHLVVRAGEGFTVETEMDVEPWMEGGPGVIHGGVLSTAFDEVMGTAPLLVGPSSVTVHLEVDFLAPVPIGSRLQLSARLLGRQRRKIYVEALGHVGDPDQPVAVGRSIFVTINAREHFADHVEHSQMADEHKQRLSRP</sequence>
<reference evidence="25 26" key="1">
    <citation type="submission" date="2018-11" db="EMBL/GenBank/DDBJ databases">
        <title>Draft genome sequence of Gordonia sp. RS15-1S isolated from rice stems.</title>
        <authorList>
            <person name="Muangham S."/>
        </authorList>
    </citation>
    <scope>NUCLEOTIDE SEQUENCE [LARGE SCALE GENOMIC DNA]</scope>
    <source>
        <strain evidence="25 26">RS15-1S</strain>
    </source>
</reference>
<evidence type="ECO:0000256" key="18">
    <source>
        <dbReference type="ARBA" id="ARBA00043210"/>
    </source>
</evidence>
<dbReference type="InterPro" id="IPR052365">
    <property type="entry name" value="THEM4/THEM5_acyl-CoA_thioest"/>
</dbReference>
<keyword evidence="26" id="KW-1185">Reference proteome</keyword>
<evidence type="ECO:0000256" key="19">
    <source>
        <dbReference type="ARBA" id="ARBA00047588"/>
    </source>
</evidence>
<evidence type="ECO:0000256" key="23">
    <source>
        <dbReference type="ARBA" id="ARBA00048180"/>
    </source>
</evidence>
<comment type="catalytic activity">
    <reaction evidence="14">
        <text>(9Z)-octadecenoyl-CoA + H2O = (9Z)-octadecenoate + CoA + H(+)</text>
        <dbReference type="Rhea" id="RHEA:40139"/>
        <dbReference type="ChEBI" id="CHEBI:15377"/>
        <dbReference type="ChEBI" id="CHEBI:15378"/>
        <dbReference type="ChEBI" id="CHEBI:30823"/>
        <dbReference type="ChEBI" id="CHEBI:57287"/>
        <dbReference type="ChEBI" id="CHEBI:57387"/>
    </reaction>
    <physiologicalReaction direction="left-to-right" evidence="14">
        <dbReference type="Rhea" id="RHEA:40140"/>
    </physiologicalReaction>
</comment>
<comment type="caution">
    <text evidence="25">The sequence shown here is derived from an EMBL/GenBank/DDBJ whole genome shotgun (WGS) entry which is preliminary data.</text>
</comment>
<evidence type="ECO:0000256" key="22">
    <source>
        <dbReference type="ARBA" id="ARBA00048074"/>
    </source>
</evidence>
<proteinExistence type="inferred from homology"/>
<comment type="catalytic activity">
    <reaction evidence="23">
        <text>tetradecanoyl-CoA + H2O = tetradecanoate + CoA + H(+)</text>
        <dbReference type="Rhea" id="RHEA:40119"/>
        <dbReference type="ChEBI" id="CHEBI:15377"/>
        <dbReference type="ChEBI" id="CHEBI:15378"/>
        <dbReference type="ChEBI" id="CHEBI:30807"/>
        <dbReference type="ChEBI" id="CHEBI:57287"/>
        <dbReference type="ChEBI" id="CHEBI:57385"/>
    </reaction>
    <physiologicalReaction direction="left-to-right" evidence="23">
        <dbReference type="Rhea" id="RHEA:40120"/>
    </physiologicalReaction>
</comment>
<dbReference type="Proteomes" id="UP000267536">
    <property type="component" value="Unassembled WGS sequence"/>
</dbReference>
<evidence type="ECO:0000256" key="17">
    <source>
        <dbReference type="ARBA" id="ARBA00040123"/>
    </source>
</evidence>
<keyword evidence="6" id="KW-0053">Apoptosis</keyword>
<evidence type="ECO:0000256" key="7">
    <source>
        <dbReference type="ARBA" id="ARBA00022801"/>
    </source>
</evidence>
<keyword evidence="9" id="KW-0809">Transit peptide</keyword>
<gene>
    <name evidence="25" type="ORF">EF294_12715</name>
</gene>
<evidence type="ECO:0000313" key="25">
    <source>
        <dbReference type="EMBL" id="RPA60080.1"/>
    </source>
</evidence>
<evidence type="ECO:0000256" key="5">
    <source>
        <dbReference type="ARBA" id="ARBA00022490"/>
    </source>
</evidence>
<dbReference type="SUPFAM" id="SSF54637">
    <property type="entry name" value="Thioesterase/thiol ester dehydrase-isomerase"/>
    <property type="match status" value="1"/>
</dbReference>
<evidence type="ECO:0000256" key="3">
    <source>
        <dbReference type="ARBA" id="ARBA00004632"/>
    </source>
</evidence>
<protein>
    <recommendedName>
        <fullName evidence="17">Acyl-coenzyme A thioesterase THEM4</fullName>
        <ecNumber evidence="16">3.1.2.2</ecNumber>
    </recommendedName>
    <alternativeName>
        <fullName evidence="18">Thioesterase superfamily member 4</fullName>
    </alternativeName>
</protein>